<feature type="compositionally biased region" description="Basic and acidic residues" evidence="1">
    <location>
        <begin position="277"/>
        <end position="301"/>
    </location>
</feature>
<accession>D5ZT86</accession>
<gene>
    <name evidence="2" type="ORF">SSFG_03843</name>
</gene>
<dbReference type="EMBL" id="DS999641">
    <property type="protein sequence ID" value="EFE68599.2"/>
    <property type="molecule type" value="Genomic_DNA"/>
</dbReference>
<name>D5ZT86_STRV1</name>
<feature type="non-terminal residue" evidence="2">
    <location>
        <position position="1"/>
    </location>
</feature>
<feature type="compositionally biased region" description="Low complexity" evidence="1">
    <location>
        <begin position="233"/>
        <end position="243"/>
    </location>
</feature>
<feature type="compositionally biased region" description="Basic and acidic residues" evidence="1">
    <location>
        <begin position="41"/>
        <end position="55"/>
    </location>
</feature>
<dbReference type="AlphaFoldDB" id="D5ZT86"/>
<feature type="region of interest" description="Disordered" evidence="1">
    <location>
        <begin position="1"/>
        <end position="133"/>
    </location>
</feature>
<feature type="compositionally biased region" description="Low complexity" evidence="1">
    <location>
        <begin position="332"/>
        <end position="352"/>
    </location>
</feature>
<feature type="compositionally biased region" description="Low complexity" evidence="1">
    <location>
        <begin position="87"/>
        <end position="97"/>
    </location>
</feature>
<feature type="region of interest" description="Disordered" evidence="1">
    <location>
        <begin position="154"/>
        <end position="376"/>
    </location>
</feature>
<dbReference type="eggNOG" id="ENOG5033SX9">
    <property type="taxonomic scope" value="Bacteria"/>
</dbReference>
<sequence length="508" mass="53557">DRGDPRGPGSAGRDDRAARLPGGRVRPGPLRGAQTPAARTGPDRLRRVRRLDRVADPYLLGRLPRAAGRRPRHPDRPAARRPRRPAVRQPRGAALPAARHRAALRRAGGPTVAPHGRAPAVRRAGGAARRGVRGRPVRLGGAQAGRDRARFAGRTARGTAVRAAARGGRGAARPAGGLAPRGPAADRLPDVLRPVHHGPPRRGPGPVAGAGGRRERRRHAAVRPAGPPRRLARPVPRGPRAVPGAGGGDALRGRPPPLRPGRRRRRGGTDPGGRGGAGRERVAGDGRRADADLHHPREGAPVRRKAGRERPTAPSRSGDRASSVSGGGRGGRALPRGRYGTGPAADRTAARRGAVRAVRRRRDPPAARPDEVTVGTTWGGNRVPEFAVAVAGVLVTGDEETAGALCDGRTVTVMWLALADRPDPMSDLRRVRLDDSTSGSAVVISQTEPLSMTAAHTEVVRELLERPRDEVAAKVRDHWAELTAPEVTTDRAAELLGLDAPEEADECL</sequence>
<proteinExistence type="predicted"/>
<evidence type="ECO:0000256" key="1">
    <source>
        <dbReference type="SAM" id="MobiDB-lite"/>
    </source>
</evidence>
<organism evidence="2 3">
    <name type="scientific">Streptomyces viridosporus (strain ATCC 14672 / DSM 40746 / JCM 4963 / KCTC 9882 / NRRL B-12104 / FH 1290)</name>
    <name type="common">Streptomyces ghanaensis</name>
    <dbReference type="NCBI Taxonomy" id="566461"/>
    <lineage>
        <taxon>Bacteria</taxon>
        <taxon>Bacillati</taxon>
        <taxon>Actinomycetota</taxon>
        <taxon>Actinomycetes</taxon>
        <taxon>Kitasatosporales</taxon>
        <taxon>Streptomycetaceae</taxon>
        <taxon>Streptomyces</taxon>
    </lineage>
</organism>
<feature type="compositionally biased region" description="Low complexity" evidence="1">
    <location>
        <begin position="154"/>
        <end position="186"/>
    </location>
</feature>
<evidence type="ECO:0000313" key="3">
    <source>
        <dbReference type="Proteomes" id="UP000003824"/>
    </source>
</evidence>
<dbReference type="Proteomes" id="UP000003824">
    <property type="component" value="Unassembled WGS sequence"/>
</dbReference>
<reference evidence="3" key="1">
    <citation type="submission" date="2008-12" db="EMBL/GenBank/DDBJ databases">
        <title>Annotation of Streptomyces ghanaensis ATCC 14672.</title>
        <authorList>
            <consortium name="The Broad Institute Genome Sequencing Platform"/>
            <consortium name="Broad Institute Microbial Sequencing Center"/>
            <person name="Fischbach M."/>
            <person name="Ward D."/>
            <person name="Young S."/>
            <person name="Kodira C.D."/>
            <person name="Zeng Q."/>
            <person name="Koehrsen M."/>
            <person name="Godfrey P."/>
            <person name="Alvarado L."/>
            <person name="Berlin A.M."/>
            <person name="Borenstein D."/>
            <person name="Chen Z."/>
            <person name="Engels R."/>
            <person name="Freedman E."/>
            <person name="Gellesch M."/>
            <person name="Goldberg J."/>
            <person name="Griggs A."/>
            <person name="Gujja S."/>
            <person name="Heiman D.I."/>
            <person name="Hepburn T.A."/>
            <person name="Howarth C."/>
            <person name="Jen D."/>
            <person name="Larson L."/>
            <person name="Lewis B."/>
            <person name="Mehta T."/>
            <person name="Park D."/>
            <person name="Pearson M."/>
            <person name="Roberts A."/>
            <person name="Saif S."/>
            <person name="Shea T.D."/>
            <person name="Shenoy N."/>
            <person name="Sisk P."/>
            <person name="Stolte C."/>
            <person name="Sykes S.N."/>
            <person name="Walk T."/>
            <person name="White J."/>
            <person name="Yandava C."/>
            <person name="Straight P."/>
            <person name="Clardy J."/>
            <person name="Hung D."/>
            <person name="Kolter R."/>
            <person name="Mekalanos J."/>
            <person name="Walker S."/>
            <person name="Walsh C.T."/>
            <person name="Wieland B.L.C."/>
            <person name="Ilzarbe M."/>
            <person name="Galagan J."/>
            <person name="Nusbaum C."/>
            <person name="Birren B."/>
        </authorList>
    </citation>
    <scope>NUCLEOTIDE SEQUENCE [LARGE SCALE GENOMIC DNA]</scope>
    <source>
        <strain evidence="3">ATCC 14672 / DSM 40746 / JCM 4963 / KCTC 9882 / NRRL B-12104 / FH 1290</strain>
    </source>
</reference>
<feature type="compositionally biased region" description="Basic residues" evidence="1">
    <location>
        <begin position="353"/>
        <end position="362"/>
    </location>
</feature>
<feature type="compositionally biased region" description="Low complexity" evidence="1">
    <location>
        <begin position="105"/>
        <end position="129"/>
    </location>
</feature>
<evidence type="ECO:0000313" key="2">
    <source>
        <dbReference type="EMBL" id="EFE68599.2"/>
    </source>
</evidence>
<protein>
    <submittedName>
        <fullName evidence="2">Uncharacterized protein</fullName>
    </submittedName>
</protein>
<feature type="compositionally biased region" description="Low complexity" evidence="1">
    <location>
        <begin position="19"/>
        <end position="33"/>
    </location>
</feature>
<feature type="compositionally biased region" description="Basic residues" evidence="1">
    <location>
        <begin position="67"/>
        <end position="86"/>
    </location>
</feature>